<evidence type="ECO:0000256" key="5">
    <source>
        <dbReference type="ARBA" id="ARBA00022692"/>
    </source>
</evidence>
<sequence length="459" mass="48180">MTTTATAAVHPVDQKLPWGRTLVYAFQHVLAMYAGAVAVPLVLAGAVHLSTEELIYLINADLFTCGIATLVQSLSIRDYIGSKLPIVQGCTFTAVTPMIIIANTHGGGAAGLQVVYGAAIFAGVACFVISNFFSKMLRFFPPVVTGSVITVIGLSLMPVAVNWIAGANPSAPDYCEPTHILMAAVVLAIILVIYRVCRGFLRQISVLLGLVIGTLIADALGMADFHAVGEAAALGITTPFAFGYPVFEPVSCLAMTLVMLVTMAETTGDIVAVTEIVDKPMTESMLTKALRADGFSTALGGIFNTFPYTAFAQNIGLIGMTGVRSRYIVAVCGVMLMILGLFPKMAAVVASVPTMVLGGAGLAMFGMVAASGFQALSKAELHKKGNIMVVAISVAVALIPIGVPSFYSKFPTWVQIICNSGITIGSITAILLNLLLRDAPDPDSDRLPKRTAERASRSR</sequence>
<evidence type="ECO:0000256" key="3">
    <source>
        <dbReference type="ARBA" id="ARBA00022448"/>
    </source>
</evidence>
<dbReference type="OrthoDB" id="9805749at2"/>
<dbReference type="NCBIfam" id="NF037981">
    <property type="entry name" value="NCS2_1"/>
    <property type="match status" value="1"/>
</dbReference>
<evidence type="ECO:0000313" key="9">
    <source>
        <dbReference type="EMBL" id="CUO06460.1"/>
    </source>
</evidence>
<evidence type="ECO:0000256" key="8">
    <source>
        <dbReference type="SAM" id="Phobius"/>
    </source>
</evidence>
<dbReference type="NCBIfam" id="TIGR03173">
    <property type="entry name" value="pbuX"/>
    <property type="match status" value="1"/>
</dbReference>
<dbReference type="PANTHER" id="PTHR42810">
    <property type="entry name" value="PURINE PERMEASE C1399.01C-RELATED"/>
    <property type="match status" value="1"/>
</dbReference>
<keyword evidence="5 8" id="KW-0812">Transmembrane</keyword>
<reference evidence="9 10" key="1">
    <citation type="submission" date="2015-09" db="EMBL/GenBank/DDBJ databases">
        <authorList>
            <consortium name="Pathogen Informatics"/>
        </authorList>
    </citation>
    <scope>NUCLEOTIDE SEQUENCE [LARGE SCALE GENOMIC DNA]</scope>
    <source>
        <strain evidence="9 10">2789STDY5608828</strain>
    </source>
</reference>
<feature type="transmembrane region" description="Helical" evidence="8">
    <location>
        <begin position="54"/>
        <end position="72"/>
    </location>
</feature>
<keyword evidence="6 8" id="KW-1133">Transmembrane helix</keyword>
<gene>
    <name evidence="9" type="primary">ygfU</name>
    <name evidence="9" type="ORF">ERS852385_02045</name>
</gene>
<dbReference type="Pfam" id="PF00860">
    <property type="entry name" value="Xan_ur_permease"/>
    <property type="match status" value="1"/>
</dbReference>
<evidence type="ECO:0000256" key="6">
    <source>
        <dbReference type="ARBA" id="ARBA00022989"/>
    </source>
</evidence>
<keyword evidence="10" id="KW-1185">Reference proteome</keyword>
<feature type="transmembrane region" description="Helical" evidence="8">
    <location>
        <begin position="242"/>
        <end position="261"/>
    </location>
</feature>
<dbReference type="InterPro" id="IPR006043">
    <property type="entry name" value="NCS2"/>
</dbReference>
<feature type="transmembrane region" description="Helical" evidence="8">
    <location>
        <begin position="356"/>
        <end position="376"/>
    </location>
</feature>
<evidence type="ECO:0000313" key="10">
    <source>
        <dbReference type="Proteomes" id="UP000095546"/>
    </source>
</evidence>
<keyword evidence="7 8" id="KW-0472">Membrane</keyword>
<keyword evidence="4" id="KW-1003">Cell membrane</keyword>
<feature type="transmembrane region" description="Helical" evidence="8">
    <location>
        <begin position="30"/>
        <end position="48"/>
    </location>
</feature>
<accession>A0A174C3K5</accession>
<feature type="transmembrane region" description="Helical" evidence="8">
    <location>
        <begin position="140"/>
        <end position="165"/>
    </location>
</feature>
<dbReference type="EMBL" id="CYYU01000024">
    <property type="protein sequence ID" value="CUO06460.1"/>
    <property type="molecule type" value="Genomic_DNA"/>
</dbReference>
<dbReference type="InterPro" id="IPR006042">
    <property type="entry name" value="Xan_ur_permease"/>
</dbReference>
<feature type="transmembrane region" description="Helical" evidence="8">
    <location>
        <begin position="327"/>
        <end position="350"/>
    </location>
</feature>
<evidence type="ECO:0000256" key="7">
    <source>
        <dbReference type="ARBA" id="ARBA00023136"/>
    </source>
</evidence>
<dbReference type="STRING" id="187979.ERS852385_02045"/>
<dbReference type="PANTHER" id="PTHR42810:SF4">
    <property type="entry name" value="URIC ACID TRANSPORTER UACT"/>
    <property type="match status" value="1"/>
</dbReference>
<evidence type="ECO:0000256" key="4">
    <source>
        <dbReference type="ARBA" id="ARBA00022475"/>
    </source>
</evidence>
<dbReference type="AlphaFoldDB" id="A0A174C3K5"/>
<feature type="transmembrane region" description="Helical" evidence="8">
    <location>
        <begin position="204"/>
        <end position="222"/>
    </location>
</feature>
<feature type="transmembrane region" description="Helical" evidence="8">
    <location>
        <begin position="84"/>
        <end position="102"/>
    </location>
</feature>
<dbReference type="GO" id="GO:0005886">
    <property type="term" value="C:plasma membrane"/>
    <property type="evidence" value="ECO:0007669"/>
    <property type="project" value="UniProtKB-SubCell"/>
</dbReference>
<dbReference type="eggNOG" id="COG2233">
    <property type="taxonomic scope" value="Bacteria"/>
</dbReference>
<dbReference type="Proteomes" id="UP000095546">
    <property type="component" value="Unassembled WGS sequence"/>
</dbReference>
<organism evidence="9 10">
    <name type="scientific">Mitsuokella jalaludinii</name>
    <dbReference type="NCBI Taxonomy" id="187979"/>
    <lineage>
        <taxon>Bacteria</taxon>
        <taxon>Bacillati</taxon>
        <taxon>Bacillota</taxon>
        <taxon>Negativicutes</taxon>
        <taxon>Selenomonadales</taxon>
        <taxon>Selenomonadaceae</taxon>
        <taxon>Mitsuokella</taxon>
    </lineage>
</organism>
<comment type="subcellular location">
    <subcellularLocation>
        <location evidence="1">Cell membrane</location>
        <topology evidence="1">Multi-pass membrane protein</topology>
    </subcellularLocation>
</comment>
<dbReference type="GO" id="GO:0042907">
    <property type="term" value="F:xanthine transmembrane transporter activity"/>
    <property type="evidence" value="ECO:0007669"/>
    <property type="project" value="TreeGrafter"/>
</dbReference>
<name>A0A174C3K5_9FIRM</name>
<comment type="similarity">
    <text evidence="2">Belongs to the nucleobase:cation symporter-2 (NCS2) (TC 2.A.40) family.</text>
</comment>
<feature type="transmembrane region" description="Helical" evidence="8">
    <location>
        <begin position="177"/>
        <end position="197"/>
    </location>
</feature>
<dbReference type="RefSeq" id="WP_055162798.1">
    <property type="nucleotide sequence ID" value="NZ_CABIWZ010000024.1"/>
</dbReference>
<dbReference type="NCBIfam" id="TIGR00801">
    <property type="entry name" value="ncs2"/>
    <property type="match status" value="1"/>
</dbReference>
<feature type="transmembrane region" description="Helical" evidence="8">
    <location>
        <begin position="413"/>
        <end position="436"/>
    </location>
</feature>
<evidence type="ECO:0000256" key="2">
    <source>
        <dbReference type="ARBA" id="ARBA00008821"/>
    </source>
</evidence>
<feature type="transmembrane region" description="Helical" evidence="8">
    <location>
        <begin position="388"/>
        <end position="407"/>
    </location>
</feature>
<evidence type="ECO:0000256" key="1">
    <source>
        <dbReference type="ARBA" id="ARBA00004651"/>
    </source>
</evidence>
<feature type="transmembrane region" description="Helical" evidence="8">
    <location>
        <begin position="114"/>
        <end position="133"/>
    </location>
</feature>
<dbReference type="InterPro" id="IPR017588">
    <property type="entry name" value="UacT-like"/>
</dbReference>
<proteinExistence type="inferred from homology"/>
<keyword evidence="3" id="KW-0813">Transport</keyword>
<protein>
    <submittedName>
        <fullName evidence="9">Putative purine permease ygfU</fullName>
    </submittedName>
</protein>